<accession>A0ABU0CUL4</accession>
<evidence type="ECO:0000313" key="3">
    <source>
        <dbReference type="Proteomes" id="UP001232445"/>
    </source>
</evidence>
<gene>
    <name evidence="2" type="ORF">J2S00_002915</name>
</gene>
<reference evidence="2 3" key="1">
    <citation type="submission" date="2023-07" db="EMBL/GenBank/DDBJ databases">
        <title>Genomic Encyclopedia of Type Strains, Phase IV (KMG-IV): sequencing the most valuable type-strain genomes for metagenomic binning, comparative biology and taxonomic classification.</title>
        <authorList>
            <person name="Goeker M."/>
        </authorList>
    </citation>
    <scope>NUCLEOTIDE SEQUENCE [LARGE SCALE GENOMIC DNA]</scope>
    <source>
        <strain evidence="2 3">DSM 17740</strain>
    </source>
</reference>
<dbReference type="RefSeq" id="WP_307341178.1">
    <property type="nucleotide sequence ID" value="NZ_JAUSUQ010000011.1"/>
</dbReference>
<feature type="signal peptide" evidence="1">
    <location>
        <begin position="1"/>
        <end position="21"/>
    </location>
</feature>
<dbReference type="PROSITE" id="PS51257">
    <property type="entry name" value="PROKAR_LIPOPROTEIN"/>
    <property type="match status" value="1"/>
</dbReference>
<sequence length="205" mass="22977">MNKWYTIIFACLCIGSLVACNNDVNDTDSQMTADIDTAEISEAETESTVSETTDESTEQAEGIAHHDHLPYEWSASYQLEEGVYTLLFNDNQNGDESMRIAFIRQNSNIKDVEHHAAHIMEEDQGVELIVDGGTFEAKHEFAYNLQLNQEGSTSFTFTIAEAGSYAIFLEHHIDEVAMQVMNESNAEIEAVNPKEYEGHGHDHSH</sequence>
<keyword evidence="1" id="KW-0732">Signal</keyword>
<organism evidence="2 3">
    <name type="scientific">Caldalkalibacillus uzonensis</name>
    <dbReference type="NCBI Taxonomy" id="353224"/>
    <lineage>
        <taxon>Bacteria</taxon>
        <taxon>Bacillati</taxon>
        <taxon>Bacillota</taxon>
        <taxon>Bacilli</taxon>
        <taxon>Bacillales</taxon>
        <taxon>Bacillaceae</taxon>
        <taxon>Caldalkalibacillus</taxon>
    </lineage>
</organism>
<evidence type="ECO:0000313" key="2">
    <source>
        <dbReference type="EMBL" id="MDQ0340120.1"/>
    </source>
</evidence>
<dbReference type="EMBL" id="JAUSUQ010000011">
    <property type="protein sequence ID" value="MDQ0340120.1"/>
    <property type="molecule type" value="Genomic_DNA"/>
</dbReference>
<feature type="chain" id="PRO_5045881372" description="Copper chaperone PCu(A)C" evidence="1">
    <location>
        <begin position="22"/>
        <end position="205"/>
    </location>
</feature>
<keyword evidence="3" id="KW-1185">Reference proteome</keyword>
<evidence type="ECO:0008006" key="4">
    <source>
        <dbReference type="Google" id="ProtNLM"/>
    </source>
</evidence>
<protein>
    <recommendedName>
        <fullName evidence="4">Copper chaperone PCu(A)C</fullName>
    </recommendedName>
</protein>
<proteinExistence type="predicted"/>
<dbReference type="Proteomes" id="UP001232445">
    <property type="component" value="Unassembled WGS sequence"/>
</dbReference>
<comment type="caution">
    <text evidence="2">The sequence shown here is derived from an EMBL/GenBank/DDBJ whole genome shotgun (WGS) entry which is preliminary data.</text>
</comment>
<name>A0ABU0CUL4_9BACI</name>
<evidence type="ECO:0000256" key="1">
    <source>
        <dbReference type="SAM" id="SignalP"/>
    </source>
</evidence>